<evidence type="ECO:0000313" key="3">
    <source>
        <dbReference type="Proteomes" id="UP000677803"/>
    </source>
</evidence>
<evidence type="ECO:0000313" key="2">
    <source>
        <dbReference type="EMBL" id="CAG5861716.1"/>
    </source>
</evidence>
<evidence type="ECO:0000259" key="1">
    <source>
        <dbReference type="Pfam" id="PF05699"/>
    </source>
</evidence>
<dbReference type="InterPro" id="IPR012337">
    <property type="entry name" value="RNaseH-like_sf"/>
</dbReference>
<comment type="caution">
    <text evidence="2">The sequence shown here is derived from an EMBL/GenBank/DDBJ whole genome shotgun (WGS) entry which is preliminary data.</text>
</comment>
<dbReference type="OrthoDB" id="10046500at2759"/>
<feature type="domain" description="HAT C-terminal dimerisation" evidence="1">
    <location>
        <begin position="69"/>
        <end position="110"/>
    </location>
</feature>
<gene>
    <name evidence="2" type="ORF">MMEN_LOCUS1038</name>
</gene>
<protein>
    <submittedName>
        <fullName evidence="2">(Atlantic silverside) hypothetical protein</fullName>
    </submittedName>
</protein>
<dbReference type="InterPro" id="IPR008906">
    <property type="entry name" value="HATC_C_dom"/>
</dbReference>
<dbReference type="Pfam" id="PF05699">
    <property type="entry name" value="Dimer_Tnp_hAT"/>
    <property type="match status" value="1"/>
</dbReference>
<dbReference type="AlphaFoldDB" id="A0A8S4ACS3"/>
<dbReference type="EMBL" id="CAJRST010000002">
    <property type="protein sequence ID" value="CAG5861716.1"/>
    <property type="molecule type" value="Genomic_DNA"/>
</dbReference>
<dbReference type="GO" id="GO:0046983">
    <property type="term" value="F:protein dimerization activity"/>
    <property type="evidence" value="ECO:0007669"/>
    <property type="project" value="InterPro"/>
</dbReference>
<dbReference type="SUPFAM" id="SSF53098">
    <property type="entry name" value="Ribonuclease H-like"/>
    <property type="match status" value="1"/>
</dbReference>
<sequence length="125" mass="13945">MLETETRHYANASAQQFLSVAEAWGVQPKITTVGNDSARNMIAAARKLPYEHMPYTDSDDDMVEPSKALNHYKAEPTISMEECPLQWWKTHAGAHQQLSVLARKYLAAPAKGADRIPTGEDMETN</sequence>
<proteinExistence type="predicted"/>
<dbReference type="Proteomes" id="UP000677803">
    <property type="component" value="Unassembled WGS sequence"/>
</dbReference>
<organism evidence="2 3">
    <name type="scientific">Menidia menidia</name>
    <name type="common">Atlantic silverside</name>
    <dbReference type="NCBI Taxonomy" id="238744"/>
    <lineage>
        <taxon>Eukaryota</taxon>
        <taxon>Metazoa</taxon>
        <taxon>Chordata</taxon>
        <taxon>Craniata</taxon>
        <taxon>Vertebrata</taxon>
        <taxon>Euteleostomi</taxon>
        <taxon>Actinopterygii</taxon>
        <taxon>Neopterygii</taxon>
        <taxon>Teleostei</taxon>
        <taxon>Neoteleostei</taxon>
        <taxon>Acanthomorphata</taxon>
        <taxon>Ovalentaria</taxon>
        <taxon>Atherinomorphae</taxon>
        <taxon>Atheriniformes</taxon>
        <taxon>Atherinopsidae</taxon>
        <taxon>Menidiinae</taxon>
        <taxon>Menidia</taxon>
    </lineage>
</organism>
<keyword evidence="3" id="KW-1185">Reference proteome</keyword>
<name>A0A8S4ACS3_9TELE</name>
<accession>A0A8S4ACS3</accession>
<reference evidence="2" key="1">
    <citation type="submission" date="2021-05" db="EMBL/GenBank/DDBJ databases">
        <authorList>
            <person name="Tigano A."/>
        </authorList>
    </citation>
    <scope>NUCLEOTIDE SEQUENCE</scope>
</reference>